<organism evidence="10 11">
    <name type="scientific">Aquatica leii</name>
    <dbReference type="NCBI Taxonomy" id="1421715"/>
    <lineage>
        <taxon>Eukaryota</taxon>
        <taxon>Metazoa</taxon>
        <taxon>Ecdysozoa</taxon>
        <taxon>Arthropoda</taxon>
        <taxon>Hexapoda</taxon>
        <taxon>Insecta</taxon>
        <taxon>Pterygota</taxon>
        <taxon>Neoptera</taxon>
        <taxon>Endopterygota</taxon>
        <taxon>Coleoptera</taxon>
        <taxon>Polyphaga</taxon>
        <taxon>Elateriformia</taxon>
        <taxon>Elateroidea</taxon>
        <taxon>Lampyridae</taxon>
        <taxon>Luciolinae</taxon>
        <taxon>Aquatica</taxon>
    </lineage>
</organism>
<dbReference type="EMBL" id="JARPUR010000002">
    <property type="protein sequence ID" value="KAK4881432.1"/>
    <property type="molecule type" value="Genomic_DNA"/>
</dbReference>
<dbReference type="GO" id="GO:0051082">
    <property type="term" value="F:unfolded protein binding"/>
    <property type="evidence" value="ECO:0007669"/>
    <property type="project" value="InterPro"/>
</dbReference>
<dbReference type="SUPFAM" id="SSF54849">
    <property type="entry name" value="GroEL-intermediate domain like"/>
    <property type="match status" value="1"/>
</dbReference>
<dbReference type="FunFam" id="3.50.7.10:FF:000009">
    <property type="entry name" value="T-complex protein 1 subunit alpha"/>
    <property type="match status" value="1"/>
</dbReference>
<dbReference type="Gene3D" id="3.30.260.10">
    <property type="entry name" value="TCP-1-like chaperonin intermediate domain"/>
    <property type="match status" value="1"/>
</dbReference>
<dbReference type="Gene3D" id="1.10.560.10">
    <property type="entry name" value="GroEL-like equatorial domain"/>
    <property type="match status" value="1"/>
</dbReference>
<evidence type="ECO:0000256" key="4">
    <source>
        <dbReference type="ARBA" id="ARBA00022490"/>
    </source>
</evidence>
<dbReference type="GO" id="GO:0140662">
    <property type="term" value="F:ATP-dependent protein folding chaperone"/>
    <property type="evidence" value="ECO:0007669"/>
    <property type="project" value="InterPro"/>
</dbReference>
<keyword evidence="7 9" id="KW-0143">Chaperone</keyword>
<dbReference type="InterPro" id="IPR054827">
    <property type="entry name" value="thermosome_alpha"/>
</dbReference>
<name>A0AAN7SHL6_9COLE</name>
<evidence type="ECO:0000256" key="1">
    <source>
        <dbReference type="ARBA" id="ARBA00004496"/>
    </source>
</evidence>
<dbReference type="InterPro" id="IPR002423">
    <property type="entry name" value="Cpn60/GroEL/TCP-1"/>
</dbReference>
<keyword evidence="5 9" id="KW-0547">Nucleotide-binding</keyword>
<proteinExistence type="inferred from homology"/>
<dbReference type="Gene3D" id="3.50.7.10">
    <property type="entry name" value="GroEL"/>
    <property type="match status" value="1"/>
</dbReference>
<dbReference type="GO" id="GO:0005737">
    <property type="term" value="C:cytoplasm"/>
    <property type="evidence" value="ECO:0007669"/>
    <property type="project" value="UniProtKB-SubCell"/>
</dbReference>
<keyword evidence="6 9" id="KW-0067">ATP-binding</keyword>
<dbReference type="GO" id="GO:0016887">
    <property type="term" value="F:ATP hydrolysis activity"/>
    <property type="evidence" value="ECO:0007669"/>
    <property type="project" value="InterPro"/>
</dbReference>
<keyword evidence="11" id="KW-1185">Reference proteome</keyword>
<dbReference type="PRINTS" id="PR00304">
    <property type="entry name" value="TCOMPLEXTCP1"/>
</dbReference>
<dbReference type="InterPro" id="IPR017998">
    <property type="entry name" value="Chaperone_TCP-1"/>
</dbReference>
<evidence type="ECO:0000256" key="3">
    <source>
        <dbReference type="ARBA" id="ARBA00014424"/>
    </source>
</evidence>
<dbReference type="SUPFAM" id="SSF48592">
    <property type="entry name" value="GroEL equatorial domain-like"/>
    <property type="match status" value="1"/>
</dbReference>
<dbReference type="PROSITE" id="PS00750">
    <property type="entry name" value="TCP1_1"/>
    <property type="match status" value="1"/>
</dbReference>
<dbReference type="NCBIfam" id="TIGR02340">
    <property type="entry name" value="chap_CCT_alpha"/>
    <property type="match status" value="1"/>
</dbReference>
<evidence type="ECO:0000313" key="11">
    <source>
        <dbReference type="Proteomes" id="UP001353858"/>
    </source>
</evidence>
<accession>A0AAN7SHL6</accession>
<evidence type="ECO:0000256" key="7">
    <source>
        <dbReference type="ARBA" id="ARBA00023186"/>
    </source>
</evidence>
<dbReference type="PROSITE" id="PS00995">
    <property type="entry name" value="TCP1_3"/>
    <property type="match status" value="1"/>
</dbReference>
<protein>
    <recommendedName>
        <fullName evidence="3">T-complex protein 1 subunit alpha</fullName>
    </recommendedName>
    <alternativeName>
        <fullName evidence="8">CCT-alpha</fullName>
    </alternativeName>
</protein>
<evidence type="ECO:0000256" key="6">
    <source>
        <dbReference type="ARBA" id="ARBA00022840"/>
    </source>
</evidence>
<comment type="subcellular location">
    <subcellularLocation>
        <location evidence="1">Cytoplasm</location>
    </subcellularLocation>
</comment>
<dbReference type="InterPro" id="IPR012715">
    <property type="entry name" value="Chap_CCT_alpha"/>
</dbReference>
<dbReference type="Proteomes" id="UP001353858">
    <property type="component" value="Unassembled WGS sequence"/>
</dbReference>
<dbReference type="FunFam" id="1.10.560.10:FF:000070">
    <property type="entry name" value="Uncharacterized protein"/>
    <property type="match status" value="1"/>
</dbReference>
<dbReference type="InterPro" id="IPR027413">
    <property type="entry name" value="GROEL-like_equatorial_sf"/>
</dbReference>
<dbReference type="PROSITE" id="PS00751">
    <property type="entry name" value="TCP1_2"/>
    <property type="match status" value="1"/>
</dbReference>
<sequence>MSTLASPLSVAGTRTSGAPIRTQNVMAACSIANIVKSSLGPVGLDKMLVDDIGDVTITNDGATILRLLEVEHPAAKVLVELAQLQDEEVGDGTTSVVIIAAELLKNADELVKQKIHPTSIISGYRLACKEACKYIMDNLTIPVEELGRENLINVAKTSMSSKIIGDDADLFSNIAVDAANAIKITDSKGNPLYPIKAVNVLKAHGRSARESVLVQGYALNCTVASQAMPKRITNAKIACLDFSLQKTKMKLGVQVLVTDPGKLEAIRARELDITKERLLKILGTGVNVILCTGGIDDLCLKYFVEHGAMGVRRVKKNDLKRIAKATGAAYVTSLSNMDGEESFETSMVGEAAEVVQEKISDDELILIKGPKARTAASIILRGPNDFYCDEMERSVHDALCVVKRVLESKSVVTGGGSVEAALSIYLENFATTLSSREQLAIAEFARSLLVIPKTLAVNAAQDATDLVAKLRAYQNSSQTNIDHAHLKWIGLDLIEGTVRDNKKAGVLEPTISKIKSLKFATEAAITILRIDDMIKLDPEEKKGGRGYQNAMESGELYD</sequence>
<comment type="similarity">
    <text evidence="2 9">Belongs to the TCP-1 chaperonin family.</text>
</comment>
<evidence type="ECO:0000313" key="10">
    <source>
        <dbReference type="EMBL" id="KAK4881432.1"/>
    </source>
</evidence>
<dbReference type="SUPFAM" id="SSF52029">
    <property type="entry name" value="GroEL apical domain-like"/>
    <property type="match status" value="1"/>
</dbReference>
<gene>
    <name evidence="10" type="ORF">RN001_004751</name>
</gene>
<dbReference type="NCBIfam" id="NF041083">
    <property type="entry name" value="thermosome_beta"/>
    <property type="match status" value="1"/>
</dbReference>
<dbReference type="AlphaFoldDB" id="A0AAN7SHL6"/>
<dbReference type="InterPro" id="IPR027410">
    <property type="entry name" value="TCP-1-like_intermed_sf"/>
</dbReference>
<dbReference type="InterPro" id="IPR002194">
    <property type="entry name" value="Chaperonin_TCP-1_CS"/>
</dbReference>
<dbReference type="Pfam" id="PF00118">
    <property type="entry name" value="Cpn60_TCP1"/>
    <property type="match status" value="1"/>
</dbReference>
<dbReference type="InterPro" id="IPR027409">
    <property type="entry name" value="GroEL-like_apical_dom_sf"/>
</dbReference>
<evidence type="ECO:0000256" key="5">
    <source>
        <dbReference type="ARBA" id="ARBA00022741"/>
    </source>
</evidence>
<keyword evidence="4" id="KW-0963">Cytoplasm</keyword>
<comment type="caution">
    <text evidence="10">The sequence shown here is derived from an EMBL/GenBank/DDBJ whole genome shotgun (WGS) entry which is preliminary data.</text>
</comment>
<reference evidence="11" key="1">
    <citation type="submission" date="2023-01" db="EMBL/GenBank/DDBJ databases">
        <title>Key to firefly adult light organ development and bioluminescence: homeobox transcription factors regulate luciferase expression and transportation to peroxisome.</title>
        <authorList>
            <person name="Fu X."/>
        </authorList>
    </citation>
    <scope>NUCLEOTIDE SEQUENCE [LARGE SCALE GENOMIC DNA]</scope>
</reference>
<dbReference type="CDD" id="cd03335">
    <property type="entry name" value="TCP1_alpha"/>
    <property type="match status" value="1"/>
</dbReference>
<dbReference type="NCBIfam" id="NF041082">
    <property type="entry name" value="thermosome_alpha"/>
    <property type="match status" value="1"/>
</dbReference>
<evidence type="ECO:0000256" key="9">
    <source>
        <dbReference type="RuleBase" id="RU004187"/>
    </source>
</evidence>
<dbReference type="PANTHER" id="PTHR11353">
    <property type="entry name" value="CHAPERONIN"/>
    <property type="match status" value="1"/>
</dbReference>
<evidence type="ECO:0000256" key="8">
    <source>
        <dbReference type="ARBA" id="ARBA00030049"/>
    </source>
</evidence>
<evidence type="ECO:0000256" key="2">
    <source>
        <dbReference type="ARBA" id="ARBA00008020"/>
    </source>
</evidence>
<dbReference type="InterPro" id="IPR053374">
    <property type="entry name" value="TCP-1_chaperonin"/>
</dbReference>
<dbReference type="GO" id="GO:0005524">
    <property type="term" value="F:ATP binding"/>
    <property type="evidence" value="ECO:0007669"/>
    <property type="project" value="UniProtKB-KW"/>
</dbReference>